<evidence type="ECO:0000256" key="1">
    <source>
        <dbReference type="ARBA" id="ARBA00022723"/>
    </source>
</evidence>
<feature type="region of interest" description="Disordered" evidence="6">
    <location>
        <begin position="290"/>
        <end position="310"/>
    </location>
</feature>
<dbReference type="InterPro" id="IPR036236">
    <property type="entry name" value="Znf_C2H2_sf"/>
</dbReference>
<evidence type="ECO:0000256" key="4">
    <source>
        <dbReference type="ARBA" id="ARBA00022833"/>
    </source>
</evidence>
<evidence type="ECO:0000256" key="3">
    <source>
        <dbReference type="ARBA" id="ARBA00022771"/>
    </source>
</evidence>
<evidence type="ECO:0000256" key="2">
    <source>
        <dbReference type="ARBA" id="ARBA00022737"/>
    </source>
</evidence>
<gene>
    <name evidence="8" type="ORF">L5515_004958</name>
</gene>
<dbReference type="Proteomes" id="UP000829354">
    <property type="component" value="Chromosome III"/>
</dbReference>
<dbReference type="SMART" id="SM00355">
    <property type="entry name" value="ZnF_C2H2"/>
    <property type="match status" value="6"/>
</dbReference>
<dbReference type="InterPro" id="IPR013087">
    <property type="entry name" value="Znf_C2H2_type"/>
</dbReference>
<evidence type="ECO:0000256" key="6">
    <source>
        <dbReference type="SAM" id="MobiDB-lite"/>
    </source>
</evidence>
<dbReference type="PANTHER" id="PTHR24379">
    <property type="entry name" value="KRAB AND ZINC FINGER DOMAIN-CONTAINING"/>
    <property type="match status" value="1"/>
</dbReference>
<protein>
    <recommendedName>
        <fullName evidence="7">C2H2-type domain-containing protein</fullName>
    </recommendedName>
</protein>
<proteinExistence type="predicted"/>
<reference evidence="8 9" key="1">
    <citation type="submission" date="2022-04" db="EMBL/GenBank/DDBJ databases">
        <title>Chromosome-level reference genomes for two strains of Caenorhabditis briggsae: an improved platform for comparative genomics.</title>
        <authorList>
            <person name="Stevens L."/>
            <person name="Andersen E."/>
        </authorList>
    </citation>
    <scope>NUCLEOTIDE SEQUENCE [LARGE SCALE GENOMIC DNA]</scope>
    <source>
        <strain evidence="8">VX34</strain>
        <tissue evidence="8">Whole-organism</tissue>
    </source>
</reference>
<evidence type="ECO:0000256" key="5">
    <source>
        <dbReference type="PROSITE-ProRule" id="PRU00042"/>
    </source>
</evidence>
<feature type="domain" description="C2H2-type" evidence="7">
    <location>
        <begin position="52"/>
        <end position="80"/>
    </location>
</feature>
<feature type="region of interest" description="Disordered" evidence="6">
    <location>
        <begin position="322"/>
        <end position="343"/>
    </location>
</feature>
<evidence type="ECO:0000259" key="7">
    <source>
        <dbReference type="PROSITE" id="PS50157"/>
    </source>
</evidence>
<sequence length="343" mass="39369">MSVPLADSEQESSDTEKKEEFPCLNCGQVYASKRNLDFHQTTKQGRCAPKNFQCEFCDKKFVSRGSWNIHRSSLHGAPKIFSELGLRMEATRQFSEKSYCALCGKPYSGERSLKQHLRTAHEVSSLPKDSQNEKQCTDELDEFAAELVTYMKNLEDAKASIVASRDYCSVFVEFPNVLNYSMITVDKYSCTTCGRLFTTLSNRNRHIAENHGVGERKIHKCELCSNSFVRKHQLKVHQEFVHKFPVVRQKRSTVKVDAFLVDGKYHCLYCESTFTRKDYHTRHVKRMHSEMISKEEDESNKANNTAKTPELVPNLSQFLLNFLPSTGENPAPIQEENEAPTKR</sequence>
<dbReference type="SUPFAM" id="SSF57667">
    <property type="entry name" value="beta-beta-alpha zinc fingers"/>
    <property type="match status" value="2"/>
</dbReference>
<evidence type="ECO:0000313" key="9">
    <source>
        <dbReference type="Proteomes" id="UP000829354"/>
    </source>
</evidence>
<dbReference type="GO" id="GO:0008270">
    <property type="term" value="F:zinc ion binding"/>
    <property type="evidence" value="ECO:0007669"/>
    <property type="project" value="UniProtKB-KW"/>
</dbReference>
<feature type="domain" description="C2H2-type" evidence="7">
    <location>
        <begin position="188"/>
        <end position="211"/>
    </location>
</feature>
<evidence type="ECO:0000313" key="8">
    <source>
        <dbReference type="EMBL" id="UMM24967.1"/>
    </source>
</evidence>
<dbReference type="Pfam" id="PF00096">
    <property type="entry name" value="zf-C2H2"/>
    <property type="match status" value="3"/>
</dbReference>
<feature type="domain" description="C2H2-type" evidence="7">
    <location>
        <begin position="219"/>
        <end position="242"/>
    </location>
</feature>
<name>A0AAE9EM49_CAEBR</name>
<dbReference type="PANTHER" id="PTHR24379:SF121">
    <property type="entry name" value="C2H2-TYPE DOMAIN-CONTAINING PROTEIN"/>
    <property type="match status" value="1"/>
</dbReference>
<feature type="domain" description="C2H2-type" evidence="7">
    <location>
        <begin position="265"/>
        <end position="289"/>
    </location>
</feature>
<keyword evidence="1" id="KW-0479">Metal-binding</keyword>
<feature type="domain" description="C2H2-type" evidence="7">
    <location>
        <begin position="98"/>
        <end position="121"/>
    </location>
</feature>
<accession>A0AAE9EM49</accession>
<keyword evidence="9" id="KW-1185">Reference proteome</keyword>
<keyword evidence="4" id="KW-0862">Zinc</keyword>
<organism evidence="8 9">
    <name type="scientific">Caenorhabditis briggsae</name>
    <dbReference type="NCBI Taxonomy" id="6238"/>
    <lineage>
        <taxon>Eukaryota</taxon>
        <taxon>Metazoa</taxon>
        <taxon>Ecdysozoa</taxon>
        <taxon>Nematoda</taxon>
        <taxon>Chromadorea</taxon>
        <taxon>Rhabditida</taxon>
        <taxon>Rhabditina</taxon>
        <taxon>Rhabditomorpha</taxon>
        <taxon>Rhabditoidea</taxon>
        <taxon>Rhabditidae</taxon>
        <taxon>Peloderinae</taxon>
        <taxon>Caenorhabditis</taxon>
    </lineage>
</organism>
<dbReference type="PROSITE" id="PS50157">
    <property type="entry name" value="ZINC_FINGER_C2H2_2"/>
    <property type="match status" value="5"/>
</dbReference>
<keyword evidence="2" id="KW-0677">Repeat</keyword>
<dbReference type="Gene3D" id="3.30.160.60">
    <property type="entry name" value="Classic Zinc Finger"/>
    <property type="match status" value="2"/>
</dbReference>
<keyword evidence="3 5" id="KW-0863">Zinc-finger</keyword>
<dbReference type="PROSITE" id="PS00028">
    <property type="entry name" value="ZINC_FINGER_C2H2_1"/>
    <property type="match status" value="5"/>
</dbReference>
<dbReference type="AlphaFoldDB" id="A0AAE9EM49"/>
<dbReference type="EMBL" id="CP092622">
    <property type="protein sequence ID" value="UMM24967.1"/>
    <property type="molecule type" value="Genomic_DNA"/>
</dbReference>